<dbReference type="SUPFAM" id="SSF52172">
    <property type="entry name" value="CheY-like"/>
    <property type="match status" value="1"/>
</dbReference>
<dbReference type="GO" id="GO:0003700">
    <property type="term" value="F:DNA-binding transcription factor activity"/>
    <property type="evidence" value="ECO:0007669"/>
    <property type="project" value="InterPro"/>
</dbReference>
<reference evidence="14 15" key="1">
    <citation type="journal article" date="2014" name="Environ. Microbiol.">
        <title>Contrasting genomic patterns and infection strategies of two co-existing Bacteroidetes podovirus genera.</title>
        <authorList>
            <person name="Holmfeldt K."/>
            <person name="Howard-Varona C."/>
            <person name="Solonenko N."/>
            <person name="Sullivan M.B."/>
        </authorList>
    </citation>
    <scope>NUCLEOTIDE SEQUENCE [LARGE SCALE GENOMIC DNA]</scope>
    <source>
        <strain evidence="14 15">18</strain>
    </source>
</reference>
<evidence type="ECO:0000256" key="1">
    <source>
        <dbReference type="ARBA" id="ARBA00000085"/>
    </source>
</evidence>
<dbReference type="PROSITE" id="PS50109">
    <property type="entry name" value="HIS_KIN"/>
    <property type="match status" value="1"/>
</dbReference>
<organism evidence="14 15">
    <name type="scientific">Cellulophaga baltica 18</name>
    <dbReference type="NCBI Taxonomy" id="1348584"/>
    <lineage>
        <taxon>Bacteria</taxon>
        <taxon>Pseudomonadati</taxon>
        <taxon>Bacteroidota</taxon>
        <taxon>Flavobacteriia</taxon>
        <taxon>Flavobacteriales</taxon>
        <taxon>Flavobacteriaceae</taxon>
        <taxon>Cellulophaga</taxon>
    </lineage>
</organism>
<dbReference type="RefSeq" id="WP_029444920.1">
    <property type="nucleotide sequence ID" value="NZ_CP009976.1"/>
</dbReference>
<dbReference type="SUPFAM" id="SSF55874">
    <property type="entry name" value="ATPase domain of HSP90 chaperone/DNA topoisomerase II/histidine kinase"/>
    <property type="match status" value="1"/>
</dbReference>
<dbReference type="InterPro" id="IPR011006">
    <property type="entry name" value="CheY-like_superfamily"/>
</dbReference>
<evidence type="ECO:0000259" key="13">
    <source>
        <dbReference type="PROSITE" id="PS50110"/>
    </source>
</evidence>
<dbReference type="Pfam" id="PF00512">
    <property type="entry name" value="HisKA"/>
    <property type="match status" value="1"/>
</dbReference>
<dbReference type="InterPro" id="IPR011110">
    <property type="entry name" value="Reg_prop"/>
</dbReference>
<protein>
    <recommendedName>
        <fullName evidence="2">histidine kinase</fullName>
        <ecNumber evidence="2">2.7.13.3</ecNumber>
    </recommendedName>
</protein>
<keyword evidence="3 9" id="KW-0597">Phosphoprotein</keyword>
<keyword evidence="8" id="KW-0804">Transcription</keyword>
<dbReference type="Pfam" id="PF07495">
    <property type="entry name" value="Y_Y_Y"/>
    <property type="match status" value="1"/>
</dbReference>
<keyword evidence="4" id="KW-0808">Transferase</keyword>
<dbReference type="InterPro" id="IPR013783">
    <property type="entry name" value="Ig-like_fold"/>
</dbReference>
<feature type="domain" description="Response regulatory" evidence="13">
    <location>
        <begin position="1140"/>
        <end position="1255"/>
    </location>
</feature>
<dbReference type="InterPro" id="IPR003661">
    <property type="entry name" value="HisK_dim/P_dom"/>
</dbReference>
<feature type="modified residue" description="4-aspartylphosphate" evidence="9">
    <location>
        <position position="1188"/>
    </location>
</feature>
<dbReference type="Pfam" id="PF12833">
    <property type="entry name" value="HTH_18"/>
    <property type="match status" value="1"/>
</dbReference>
<keyword evidence="6" id="KW-0805">Transcription regulation</keyword>
<dbReference type="InterPro" id="IPR004358">
    <property type="entry name" value="Sig_transdc_His_kin-like_C"/>
</dbReference>
<dbReference type="FunFam" id="1.10.287.130:FF:000045">
    <property type="entry name" value="Two-component system sensor histidine kinase/response regulator"/>
    <property type="match status" value="1"/>
</dbReference>
<dbReference type="FunFam" id="2.60.40.10:FF:000791">
    <property type="entry name" value="Two-component system sensor histidine kinase/response regulator"/>
    <property type="match status" value="1"/>
</dbReference>
<keyword evidence="7" id="KW-0238">DNA-binding</keyword>
<dbReference type="PRINTS" id="PR00344">
    <property type="entry name" value="BCTRLSENSOR"/>
</dbReference>
<dbReference type="GeneID" id="78059542"/>
<dbReference type="FunFam" id="3.30.565.10:FF:000006">
    <property type="entry name" value="Sensor histidine kinase WalK"/>
    <property type="match status" value="1"/>
</dbReference>
<dbReference type="PROSITE" id="PS50110">
    <property type="entry name" value="RESPONSE_REGULATORY"/>
    <property type="match status" value="1"/>
</dbReference>
<dbReference type="Proteomes" id="UP000030786">
    <property type="component" value="Chromosome"/>
</dbReference>
<dbReference type="InterPro" id="IPR018060">
    <property type="entry name" value="HTH_AraC"/>
</dbReference>
<dbReference type="InterPro" id="IPR005467">
    <property type="entry name" value="His_kinase_dom"/>
</dbReference>
<dbReference type="SMART" id="SM00342">
    <property type="entry name" value="HTH_ARAC"/>
    <property type="match status" value="1"/>
</dbReference>
<dbReference type="SMART" id="SM00448">
    <property type="entry name" value="REC"/>
    <property type="match status" value="1"/>
</dbReference>
<accession>A0AAU8RJG9</accession>
<dbReference type="Pfam" id="PF07494">
    <property type="entry name" value="Reg_prop"/>
    <property type="match status" value="6"/>
</dbReference>
<dbReference type="Gene3D" id="1.10.287.130">
    <property type="match status" value="1"/>
</dbReference>
<dbReference type="PANTHER" id="PTHR43547:SF2">
    <property type="entry name" value="HYBRID SIGNAL TRANSDUCTION HISTIDINE KINASE C"/>
    <property type="match status" value="1"/>
</dbReference>
<feature type="chain" id="PRO_5043885479" description="histidine kinase" evidence="10">
    <location>
        <begin position="22"/>
        <end position="1388"/>
    </location>
</feature>
<evidence type="ECO:0000256" key="6">
    <source>
        <dbReference type="ARBA" id="ARBA00023015"/>
    </source>
</evidence>
<dbReference type="SUPFAM" id="SSF63829">
    <property type="entry name" value="Calcium-dependent phosphotriesterase"/>
    <property type="match status" value="3"/>
</dbReference>
<evidence type="ECO:0000313" key="15">
    <source>
        <dbReference type="Proteomes" id="UP000030786"/>
    </source>
</evidence>
<dbReference type="EC" id="2.7.13.3" evidence="2"/>
<evidence type="ECO:0000256" key="9">
    <source>
        <dbReference type="PROSITE-ProRule" id="PRU00169"/>
    </source>
</evidence>
<dbReference type="InterPro" id="IPR036097">
    <property type="entry name" value="HisK_dim/P_sf"/>
</dbReference>
<evidence type="ECO:0000256" key="8">
    <source>
        <dbReference type="ARBA" id="ARBA00023163"/>
    </source>
</evidence>
<keyword evidence="5 14" id="KW-0418">Kinase</keyword>
<dbReference type="InterPro" id="IPR036890">
    <property type="entry name" value="HATPase_C_sf"/>
</dbReference>
<proteinExistence type="predicted"/>
<dbReference type="PROSITE" id="PS00041">
    <property type="entry name" value="HTH_ARAC_FAMILY_1"/>
    <property type="match status" value="1"/>
</dbReference>
<feature type="signal peptide" evidence="10">
    <location>
        <begin position="1"/>
        <end position="21"/>
    </location>
</feature>
<dbReference type="Pfam" id="PF02518">
    <property type="entry name" value="HATPase_c"/>
    <property type="match status" value="1"/>
</dbReference>
<dbReference type="InterPro" id="IPR011123">
    <property type="entry name" value="Y_Y_Y"/>
</dbReference>
<name>A0AAU8RJG9_9FLAO</name>
<dbReference type="GO" id="GO:0000155">
    <property type="term" value="F:phosphorelay sensor kinase activity"/>
    <property type="evidence" value="ECO:0007669"/>
    <property type="project" value="InterPro"/>
</dbReference>
<feature type="domain" description="HTH araC/xylS-type" evidence="11">
    <location>
        <begin position="1287"/>
        <end position="1387"/>
    </location>
</feature>
<dbReference type="SUPFAM" id="SSF46689">
    <property type="entry name" value="Homeodomain-like"/>
    <property type="match status" value="1"/>
</dbReference>
<dbReference type="PANTHER" id="PTHR43547">
    <property type="entry name" value="TWO-COMPONENT HISTIDINE KINASE"/>
    <property type="match status" value="1"/>
</dbReference>
<gene>
    <name evidence="14" type="ORF">M666_02185</name>
</gene>
<dbReference type="Gene3D" id="3.40.50.2300">
    <property type="match status" value="1"/>
</dbReference>
<dbReference type="InterPro" id="IPR009057">
    <property type="entry name" value="Homeodomain-like_sf"/>
</dbReference>
<dbReference type="SMART" id="SM00388">
    <property type="entry name" value="HisKA"/>
    <property type="match status" value="1"/>
</dbReference>
<evidence type="ECO:0000256" key="7">
    <source>
        <dbReference type="ARBA" id="ARBA00023125"/>
    </source>
</evidence>
<comment type="catalytic activity">
    <reaction evidence="1">
        <text>ATP + protein L-histidine = ADP + protein N-phospho-L-histidine.</text>
        <dbReference type="EC" id="2.7.13.3"/>
    </reaction>
</comment>
<dbReference type="Pfam" id="PF00072">
    <property type="entry name" value="Response_reg"/>
    <property type="match status" value="1"/>
</dbReference>
<evidence type="ECO:0000256" key="4">
    <source>
        <dbReference type="ARBA" id="ARBA00022679"/>
    </source>
</evidence>
<dbReference type="Gene3D" id="3.30.565.10">
    <property type="entry name" value="Histidine kinase-like ATPase, C-terminal domain"/>
    <property type="match status" value="1"/>
</dbReference>
<dbReference type="SUPFAM" id="SSF47384">
    <property type="entry name" value="Homodimeric domain of signal transducing histidine kinase"/>
    <property type="match status" value="1"/>
</dbReference>
<sequence length="1388" mass="157440">MNRILTFCIAILLFCTFQSKAQEKNGPLNFVNIKQGLSKVAVSAITQDNNGYIWIGTNGAGLYKFDGVDYTPYKHKIKDTTTINSNLIHCMYIDHKNRLWVGTDDGLSVYEKDLDRFTRIPFQSKKDAELNIAVFTLSGDAQGNIYIGSFENGYFGLKNDEKSIRRLASADPIAKNAVNINKLTVDHKNTIYAGTSLGLKEFDVTAQKFVSSYFNTSSGLHTFDEPVQTLLIDAHHHIWVGTVSNGLYKIVKGNPMTGVLDQIYHFGITERRILATCQMKDNSILVGTENDGLFQINQDGTTRARYLSDKSYTNSISSNSIWSLYVDKNDRVWMGYYNSGIGIYDELYDKFKGLESIANNKNSLEVGSVTGILEDNAKRLWITMDGGGIDIFNPKSNTYTHLIKNEGGYSNLSSSDIQTVFKDRKNNLWFGTWNHGLFLLPNGSKKFINYNAENTPEAFGSNSIMSFAEDAKGTIWIGTFYNGILSYNPNTETFVHHDTPEFTQKDLHTSAIRKVMVDSKDCIWVGTTRGLFRIKEERNSGFKIDNISEKAPELYRHKSSANYILSLYEDNDGSIWIGTRGSGLGNYNPQKQSFNFCNETFNLNEESVASITSSDAQTLWISGNTGITRIDLKNKKATNYSANDGLLSNNFNFNAVLKANDGMLYFGNYKGLDFFNPKNVSVNESLTSMYLTGFKLFNKDVIPGAANSPLDKIISETETIELTHNQSVFTIEYTGINYTRAEKNTYAYYLEGFEDTWNYVGTSRSATYTNLDPGKYTFKLKAANNDGIWNENALTLKVHILPPWWKTNLATAIYILLLALGIYLLNKITQERIKEKQFIKNERIKRIQEDRLNEKKLQFFTNISHEFRTPLTLIINPLEDIIRDETLNLPERVKEKHHIIHKNTDRLYRLINELMDFRKLELNKLRVKAGELDVVEFTKEVTSYFKEEAANRNIHLAVDADVTEIPIWADANMLEKIIFNILSNALKVTPDGGAINIDIVSSDKLIALPLADSTQPIEAIEIIITDTGMGLEKDQVQRIFERFYQVENLNKTYYGGTGIGLEVVQNFVELHKGKVEVESEVGKGTSFKLFFPKGKAHFAAEDILKEVTKSISYRERNPLPKKAKSTEDGLSEDYKSKQHTLLVVEDNSELRNYLRDEFKQQYKVLVAKDGQEGLQMAKEFLPDVILTDVIMPEMDGFTFCKNIKEDLRTSHIPLLMLTAKAKIDDRIEGIGLGADAYMVKPFDMRLLSLRLKQLITSRQLIFDKYFGSISGADENANASSLDKDFIHKVLNYINENMSDSDLSVEVLASQLHLSRSQLYRKIKTLTGQTVNEFLRKIRLQRAKQIIETESDVNISEVCYKVGFSSPSYFTKCFKAHFGVLPTEIEKNK</sequence>
<evidence type="ECO:0000313" key="14">
    <source>
        <dbReference type="EMBL" id="AIZ40486.1"/>
    </source>
</evidence>
<dbReference type="SMART" id="SM00387">
    <property type="entry name" value="HATPase_c"/>
    <property type="match status" value="1"/>
</dbReference>
<feature type="domain" description="Histidine kinase" evidence="12">
    <location>
        <begin position="862"/>
        <end position="1095"/>
    </location>
</feature>
<dbReference type="GO" id="GO:0043565">
    <property type="term" value="F:sequence-specific DNA binding"/>
    <property type="evidence" value="ECO:0007669"/>
    <property type="project" value="InterPro"/>
</dbReference>
<dbReference type="InterPro" id="IPR003594">
    <property type="entry name" value="HATPase_dom"/>
</dbReference>
<dbReference type="Gene3D" id="2.60.40.10">
    <property type="entry name" value="Immunoglobulins"/>
    <property type="match status" value="1"/>
</dbReference>
<keyword evidence="10" id="KW-0732">Signal</keyword>
<dbReference type="EMBL" id="CP009976">
    <property type="protein sequence ID" value="AIZ40486.1"/>
    <property type="molecule type" value="Genomic_DNA"/>
</dbReference>
<dbReference type="InterPro" id="IPR001789">
    <property type="entry name" value="Sig_transdc_resp-reg_receiver"/>
</dbReference>
<evidence type="ECO:0000256" key="5">
    <source>
        <dbReference type="ARBA" id="ARBA00022777"/>
    </source>
</evidence>
<evidence type="ECO:0000256" key="3">
    <source>
        <dbReference type="ARBA" id="ARBA00022553"/>
    </source>
</evidence>
<dbReference type="InterPro" id="IPR018062">
    <property type="entry name" value="HTH_AraC-typ_CS"/>
</dbReference>
<dbReference type="Gene3D" id="2.130.10.10">
    <property type="entry name" value="YVTN repeat-like/Quinoprotein amine dehydrogenase"/>
    <property type="match status" value="2"/>
</dbReference>
<evidence type="ECO:0000259" key="12">
    <source>
        <dbReference type="PROSITE" id="PS50109"/>
    </source>
</evidence>
<dbReference type="CDD" id="cd00082">
    <property type="entry name" value="HisKA"/>
    <property type="match status" value="1"/>
</dbReference>
<dbReference type="KEGG" id="cbat:M666_02185"/>
<dbReference type="InterPro" id="IPR015943">
    <property type="entry name" value="WD40/YVTN_repeat-like_dom_sf"/>
</dbReference>
<dbReference type="Gene3D" id="1.10.10.60">
    <property type="entry name" value="Homeodomain-like"/>
    <property type="match status" value="2"/>
</dbReference>
<evidence type="ECO:0000259" key="11">
    <source>
        <dbReference type="PROSITE" id="PS01124"/>
    </source>
</evidence>
<evidence type="ECO:0000256" key="2">
    <source>
        <dbReference type="ARBA" id="ARBA00012438"/>
    </source>
</evidence>
<dbReference type="PROSITE" id="PS01124">
    <property type="entry name" value="HTH_ARAC_FAMILY_2"/>
    <property type="match status" value="1"/>
</dbReference>
<evidence type="ECO:0000256" key="10">
    <source>
        <dbReference type="SAM" id="SignalP"/>
    </source>
</evidence>
<dbReference type="CDD" id="cd17574">
    <property type="entry name" value="REC_OmpR"/>
    <property type="match status" value="1"/>
</dbReference>